<dbReference type="Gene3D" id="3.55.50.30">
    <property type="match status" value="1"/>
</dbReference>
<dbReference type="Proteomes" id="UP001207918">
    <property type="component" value="Unassembled WGS sequence"/>
</dbReference>
<evidence type="ECO:0000313" key="1">
    <source>
        <dbReference type="EMBL" id="MCW9707564.1"/>
    </source>
</evidence>
<keyword evidence="1" id="KW-0675">Receptor</keyword>
<evidence type="ECO:0000313" key="2">
    <source>
        <dbReference type="Proteomes" id="UP001207918"/>
    </source>
</evidence>
<dbReference type="EMBL" id="JAGGJA010000007">
    <property type="protein sequence ID" value="MCW9707564.1"/>
    <property type="molecule type" value="Genomic_DNA"/>
</dbReference>
<comment type="caution">
    <text evidence="1">The sequence shown here is derived from an EMBL/GenBank/DDBJ whole genome shotgun (WGS) entry which is preliminary data.</text>
</comment>
<sequence length="911" mass="103055">MMLCWIPSLAQDQQTEQFSFDFRGQSLSSVLQTIADKTATDMVYDPGIIEGVSVYTRIEDENVPEILRGVLQATSLDFITLSSGTVVIVKKVTDDPSYGSYSGKIVDLSTGEPLPGASVRVTNAPGGTSTGRGGRFALDNLISGSYNIVFSYVGYEPVYKTIDITPNENLREQVELKPEPVDFMPIVVTGHIPQVPMSSEGASIGHRKWRAGSRIPDALRSLSLFSGVQHGLSMADVHLQGGQQGEHRIQLDGVPVYNPFSFGKMFSAFSPYAINKVQIHKAGYDVSEGSQIAGLINLDHELSSMDDHQFLIQADPLSVNIRAEIQVLNKKDSDPALSIMAAARSNYWGVYQEPTLKGTLQQWNELDPLTTNQLVDIEQDASRYEPYKHKSKVRFYDLHLASAYDIDDYQTFSASFYLGENNVTTGLLRQAPPSDDAPRYLKAGDAYYWNNFMGQISYNHLISSRIDLETQVSFTSNRFQHNYSLNGSNDAIVPGFNNLSSESLADAPAFGEYPVDYNLLPNQRNSNRIQHLIARTDATYSFSPQFDLEVGLQADHIRSRINFTDLFYLPTLADQESVLLGNYIKGNWKRGKYWKLSLGNRLTYASAFGRIYAEPRGSIQFDQPDAGIGYWSVRFSGGLYHQFVNQFEVTNPGPTSLVPSFSIWSHEGLSKAPKAWHIGGSFNFQPADETTIKLEGFYKWQPTTYTVSYQNLLREEDINRSTLNAFAETTEMENIGAAIRFHQAVSNARLKFMLGYDFNYNRINLDTQFGRALPASWNEPHRLQVRSLWRFLSDWTAVAKWQTVWGRAWGFRQTYYNYLFFEGGGRFGDFVFTHPEDDRLAPFHQLDLSLSYQPSFDLVDMELRLDLINVLDRRNTIDWSLRPKEESNNEYKIQKRTMPGFHPSLSIQMKF</sequence>
<dbReference type="Pfam" id="PF13715">
    <property type="entry name" value="CarbopepD_reg_2"/>
    <property type="match status" value="1"/>
</dbReference>
<dbReference type="InterPro" id="IPR008969">
    <property type="entry name" value="CarboxyPept-like_regulatory"/>
</dbReference>
<dbReference type="RefSeq" id="WP_265766355.1">
    <property type="nucleotide sequence ID" value="NZ_JAGGJA010000007.1"/>
</dbReference>
<accession>A0ABT3PNY0</accession>
<dbReference type="SUPFAM" id="SSF49464">
    <property type="entry name" value="Carboxypeptidase regulatory domain-like"/>
    <property type="match status" value="1"/>
</dbReference>
<organism evidence="1 2">
    <name type="scientific">Fodinibius salsisoli</name>
    <dbReference type="NCBI Taxonomy" id="2820877"/>
    <lineage>
        <taxon>Bacteria</taxon>
        <taxon>Pseudomonadati</taxon>
        <taxon>Balneolota</taxon>
        <taxon>Balneolia</taxon>
        <taxon>Balneolales</taxon>
        <taxon>Balneolaceae</taxon>
        <taxon>Fodinibius</taxon>
    </lineage>
</organism>
<keyword evidence="2" id="KW-1185">Reference proteome</keyword>
<dbReference type="SUPFAM" id="SSF56935">
    <property type="entry name" value="Porins"/>
    <property type="match status" value="1"/>
</dbReference>
<protein>
    <submittedName>
        <fullName evidence="1">TonB-dependent receptor</fullName>
    </submittedName>
</protein>
<proteinExistence type="predicted"/>
<name>A0ABT3PNY0_9BACT</name>
<reference evidence="1 2" key="1">
    <citation type="submission" date="2021-03" db="EMBL/GenBank/DDBJ databases">
        <title>Aliifodinibius sp. nov., a new bacterium isolated from saline soil.</title>
        <authorList>
            <person name="Galisteo C."/>
            <person name="De La Haba R."/>
            <person name="Sanchez-Porro C."/>
            <person name="Ventosa A."/>
        </authorList>
    </citation>
    <scope>NUCLEOTIDE SEQUENCE [LARGE SCALE GENOMIC DNA]</scope>
    <source>
        <strain evidence="1 2">1BSP15-2V2</strain>
    </source>
</reference>
<gene>
    <name evidence="1" type="ORF">J6I44_11920</name>
</gene>
<dbReference type="Gene3D" id="2.60.40.1120">
    <property type="entry name" value="Carboxypeptidase-like, regulatory domain"/>
    <property type="match status" value="1"/>
</dbReference>